<accession>A0ABD3XFR4</accession>
<protein>
    <recommendedName>
        <fullName evidence="10">Transmembrane protein 9</fullName>
    </recommendedName>
</protein>
<evidence type="ECO:0000256" key="3">
    <source>
        <dbReference type="ARBA" id="ARBA00022692"/>
    </source>
</evidence>
<dbReference type="EMBL" id="JBJQND010000003">
    <property type="protein sequence ID" value="KAL3883765.1"/>
    <property type="molecule type" value="Genomic_DNA"/>
</dbReference>
<reference evidence="8 9" key="1">
    <citation type="submission" date="2024-11" db="EMBL/GenBank/DDBJ databases">
        <title>Chromosome-level genome assembly of the freshwater bivalve Anodonta woodiana.</title>
        <authorList>
            <person name="Chen X."/>
        </authorList>
    </citation>
    <scope>NUCLEOTIDE SEQUENCE [LARGE SCALE GENOMIC DNA]</scope>
    <source>
        <strain evidence="8">MN2024</strain>
        <tissue evidence="8">Gills</tissue>
    </source>
</reference>
<name>A0ABD3XFR4_SINWO</name>
<dbReference type="GO" id="GO:0016020">
    <property type="term" value="C:membrane"/>
    <property type="evidence" value="ECO:0007669"/>
    <property type="project" value="UniProtKB-SubCell"/>
</dbReference>
<feature type="chain" id="PRO_5044866062" description="Transmembrane protein 9" evidence="7">
    <location>
        <begin position="20"/>
        <end position="191"/>
    </location>
</feature>
<feature type="signal peptide" evidence="7">
    <location>
        <begin position="1"/>
        <end position="19"/>
    </location>
</feature>
<evidence type="ECO:0000313" key="9">
    <source>
        <dbReference type="Proteomes" id="UP001634394"/>
    </source>
</evidence>
<evidence type="ECO:0000256" key="5">
    <source>
        <dbReference type="ARBA" id="ARBA00023136"/>
    </source>
</evidence>
<dbReference type="AlphaFoldDB" id="A0ABD3XFR4"/>
<proteinExistence type="inferred from homology"/>
<comment type="subcellular location">
    <subcellularLocation>
        <location evidence="1">Membrane</location>
    </subcellularLocation>
</comment>
<dbReference type="Proteomes" id="UP001634394">
    <property type="component" value="Unassembled WGS sequence"/>
</dbReference>
<dbReference type="InterPro" id="IPR008853">
    <property type="entry name" value="TMEM9/TMEM9B"/>
</dbReference>
<keyword evidence="5 6" id="KW-0472">Membrane</keyword>
<evidence type="ECO:0000256" key="4">
    <source>
        <dbReference type="ARBA" id="ARBA00022989"/>
    </source>
</evidence>
<evidence type="ECO:0000256" key="6">
    <source>
        <dbReference type="SAM" id="Phobius"/>
    </source>
</evidence>
<organism evidence="8 9">
    <name type="scientific">Sinanodonta woodiana</name>
    <name type="common">Chinese pond mussel</name>
    <name type="synonym">Anodonta woodiana</name>
    <dbReference type="NCBI Taxonomy" id="1069815"/>
    <lineage>
        <taxon>Eukaryota</taxon>
        <taxon>Metazoa</taxon>
        <taxon>Spiralia</taxon>
        <taxon>Lophotrochozoa</taxon>
        <taxon>Mollusca</taxon>
        <taxon>Bivalvia</taxon>
        <taxon>Autobranchia</taxon>
        <taxon>Heteroconchia</taxon>
        <taxon>Palaeoheterodonta</taxon>
        <taxon>Unionida</taxon>
        <taxon>Unionoidea</taxon>
        <taxon>Unionidae</taxon>
        <taxon>Unioninae</taxon>
        <taxon>Sinanodonta</taxon>
    </lineage>
</organism>
<evidence type="ECO:0000256" key="1">
    <source>
        <dbReference type="ARBA" id="ARBA00004370"/>
    </source>
</evidence>
<keyword evidence="9" id="KW-1185">Reference proteome</keyword>
<evidence type="ECO:0000256" key="7">
    <source>
        <dbReference type="SAM" id="SignalP"/>
    </source>
</evidence>
<comment type="caution">
    <text evidence="8">The sequence shown here is derived from an EMBL/GenBank/DDBJ whole genome shotgun (WGS) entry which is preliminary data.</text>
</comment>
<dbReference type="PANTHER" id="PTHR13064">
    <property type="entry name" value="TRANSMEMBRANE PROTEIN 9 FAMILY MEMBER"/>
    <property type="match status" value="1"/>
</dbReference>
<dbReference type="Pfam" id="PF05434">
    <property type="entry name" value="Tmemb_9"/>
    <property type="match status" value="1"/>
</dbReference>
<keyword evidence="3 6" id="KW-0812">Transmembrane</keyword>
<evidence type="ECO:0000313" key="8">
    <source>
        <dbReference type="EMBL" id="KAL3883765.1"/>
    </source>
</evidence>
<evidence type="ECO:0008006" key="10">
    <source>
        <dbReference type="Google" id="ProtNLM"/>
    </source>
</evidence>
<feature type="transmembrane region" description="Helical" evidence="6">
    <location>
        <begin position="100"/>
        <end position="122"/>
    </location>
</feature>
<keyword evidence="4 6" id="KW-1133">Transmembrane helix</keyword>
<evidence type="ECO:0000256" key="2">
    <source>
        <dbReference type="ARBA" id="ARBA00007264"/>
    </source>
</evidence>
<gene>
    <name evidence="8" type="ORF">ACJMK2_029997</name>
</gene>
<keyword evidence="7" id="KW-0732">Signal</keyword>
<comment type="similarity">
    <text evidence="2">Belongs to the TMEM9 family.</text>
</comment>
<dbReference type="PANTHER" id="PTHR13064:SF6">
    <property type="entry name" value="TRANSMEMBRANE PROTEIN 9"/>
    <property type="match status" value="1"/>
</dbReference>
<sequence>MNTFSNRFLVLCMVFSIYAINVSLVDSSEQTSFEDARCKCICPAYKANANSSLPERNVFIKDNIDPELCKCDYMLDKPDPKLCLLCQCKYESRNTTTIKVVVITVICIISVLFVYMLFLLCLDPLITRRPTHYQEHTNEEVNLDDQSVTRMPLTGGRQRSIINRVTDEQKKWKGVVQEQRRNIYDKHSMLN</sequence>